<keyword evidence="6" id="KW-0597">Phosphoprotein</keyword>
<dbReference type="NCBIfam" id="NF007633">
    <property type="entry name" value="PRK10296.1"/>
    <property type="match status" value="1"/>
</dbReference>
<dbReference type="Gene3D" id="2.60.120.10">
    <property type="entry name" value="Jelly Rolls"/>
    <property type="match status" value="1"/>
</dbReference>
<dbReference type="InterPro" id="IPR001088">
    <property type="entry name" value="Glyco_hydro_4"/>
</dbReference>
<feature type="transmembrane region" description="Helical" evidence="19">
    <location>
        <begin position="192"/>
        <end position="211"/>
    </location>
</feature>
<dbReference type="PROSITE" id="PS01324">
    <property type="entry name" value="GLYCOSYL_HYDROL_F4"/>
    <property type="match status" value="1"/>
</dbReference>
<dbReference type="CDD" id="cd05296">
    <property type="entry name" value="GH4_P_beta_glucosidase"/>
    <property type="match status" value="1"/>
</dbReference>
<evidence type="ECO:0000256" key="7">
    <source>
        <dbReference type="ARBA" id="ARBA00022597"/>
    </source>
</evidence>
<evidence type="ECO:0000256" key="16">
    <source>
        <dbReference type="ARBA" id="ARBA00023211"/>
    </source>
</evidence>
<keyword evidence="15 19" id="KW-0472">Membrane</keyword>
<dbReference type="InterPro" id="IPR013096">
    <property type="entry name" value="Cupin_2"/>
</dbReference>
<keyword evidence="10 19" id="KW-0812">Transmembrane</keyword>
<dbReference type="SUPFAM" id="SSF56327">
    <property type="entry name" value="LDH C-terminal domain-like"/>
    <property type="match status" value="1"/>
</dbReference>
<dbReference type="GO" id="GO:0004553">
    <property type="term" value="F:hydrolase activity, hydrolyzing O-glycosyl compounds"/>
    <property type="evidence" value="ECO:0007669"/>
    <property type="project" value="InterPro"/>
</dbReference>
<dbReference type="InterPro" id="IPR004501">
    <property type="entry name" value="PTS_EIIC_3"/>
</dbReference>
<evidence type="ECO:0000259" key="22">
    <source>
        <dbReference type="PROSITE" id="PS51105"/>
    </source>
</evidence>
<evidence type="ECO:0000256" key="3">
    <source>
        <dbReference type="ARBA" id="ARBA00010141"/>
    </source>
</evidence>
<keyword evidence="11" id="KW-0479">Metal-binding</keyword>
<evidence type="ECO:0000256" key="10">
    <source>
        <dbReference type="ARBA" id="ARBA00022692"/>
    </source>
</evidence>
<dbReference type="Gene3D" id="1.10.10.60">
    <property type="entry name" value="Homeodomain-like"/>
    <property type="match status" value="1"/>
</dbReference>
<dbReference type="InterPro" id="IPR013012">
    <property type="entry name" value="PTS_EIIB_3"/>
</dbReference>
<dbReference type="PROSITE" id="PS51095">
    <property type="entry name" value="PTS_EIIA_TYPE_3"/>
    <property type="match status" value="1"/>
</dbReference>
<keyword evidence="12" id="KW-0378">Hydrolase</keyword>
<dbReference type="GO" id="GO:0003700">
    <property type="term" value="F:DNA-binding transcription factor activity"/>
    <property type="evidence" value="ECO:0007669"/>
    <property type="project" value="InterPro"/>
</dbReference>
<dbReference type="InterPro" id="IPR015955">
    <property type="entry name" value="Lactate_DH/Glyco_Ohase_4_C"/>
</dbReference>
<evidence type="ECO:0000256" key="5">
    <source>
        <dbReference type="ARBA" id="ARBA00022475"/>
    </source>
</evidence>
<keyword evidence="18" id="KW-0326">Glycosidase</keyword>
<dbReference type="Pfam" id="PF07883">
    <property type="entry name" value="Cupin_2"/>
    <property type="match status" value="1"/>
</dbReference>
<dbReference type="HOGENOM" id="CLU_259356_0_0_1"/>
<dbReference type="InterPro" id="IPR014710">
    <property type="entry name" value="RmlC-like_jellyroll"/>
</dbReference>
<dbReference type="InterPro" id="IPR004796">
    <property type="entry name" value="PTS_IIC_cello"/>
</dbReference>
<dbReference type="PROSITE" id="PS51100">
    <property type="entry name" value="PTS_EIIB_TYPE_3"/>
    <property type="match status" value="1"/>
</dbReference>
<feature type="domain" description="PTS EIIC type-3" evidence="22">
    <location>
        <begin position="86"/>
        <end position="504"/>
    </location>
</feature>
<feature type="transmembrane region" description="Helical" evidence="19">
    <location>
        <begin position="379"/>
        <end position="398"/>
    </location>
</feature>
<keyword evidence="13 19" id="KW-1133">Transmembrane helix</keyword>
<comment type="similarity">
    <text evidence="3">Belongs to the glycosyl hydrolase 4 family.</text>
</comment>
<evidence type="ECO:0000313" key="24">
    <source>
        <dbReference type="Proteomes" id="UP000030106"/>
    </source>
</evidence>
<keyword evidence="17" id="KW-0119">Carbohydrate metabolism</keyword>
<evidence type="ECO:0000256" key="13">
    <source>
        <dbReference type="ARBA" id="ARBA00022989"/>
    </source>
</evidence>
<dbReference type="GO" id="GO:0005886">
    <property type="term" value="C:plasma membrane"/>
    <property type="evidence" value="ECO:0007669"/>
    <property type="project" value="UniProtKB-SubCell"/>
</dbReference>
<evidence type="ECO:0000259" key="21">
    <source>
        <dbReference type="PROSITE" id="PS51100"/>
    </source>
</evidence>
<proteinExistence type="inferred from homology"/>
<reference evidence="23 24" key="1">
    <citation type="submission" date="2012-10" db="EMBL/GenBank/DDBJ databases">
        <title>Genome sequencing and analysis of entomopathogenic fungi Beauveria bassiana D1-5.</title>
        <authorList>
            <person name="Li Q."/>
            <person name="Wang L."/>
            <person name="Zhang Z."/>
            <person name="Wang Q."/>
            <person name="Ren J."/>
            <person name="Wang M."/>
            <person name="Xu W."/>
            <person name="Wang J."/>
            <person name="Lu Y."/>
            <person name="Du Q."/>
            <person name="Sun Z."/>
        </authorList>
    </citation>
    <scope>NUCLEOTIDE SEQUENCE [LARGE SCALE GENOMIC DNA]</scope>
    <source>
        <strain evidence="23 24">D1-5</strain>
    </source>
</reference>
<keyword evidence="14" id="KW-0520">NAD</keyword>
<feature type="transmembrane region" description="Helical" evidence="19">
    <location>
        <begin position="265"/>
        <end position="285"/>
    </location>
</feature>
<comment type="caution">
    <text evidence="23">The sequence shown here is derived from an EMBL/GenBank/DDBJ whole genome shotgun (WGS) entry which is preliminary data.</text>
</comment>
<dbReference type="GO" id="GO:0009401">
    <property type="term" value="P:phosphoenolpyruvate-dependent sugar phosphotransferase system"/>
    <property type="evidence" value="ECO:0007669"/>
    <property type="project" value="UniProtKB-KW"/>
</dbReference>
<dbReference type="PROSITE" id="PS51105">
    <property type="entry name" value="PTS_EIIC_TYPE_3"/>
    <property type="match status" value="1"/>
</dbReference>
<dbReference type="InterPro" id="IPR018060">
    <property type="entry name" value="HTH_AraC"/>
</dbReference>
<organism evidence="23 24">
    <name type="scientific">Beauveria bassiana D1-5</name>
    <dbReference type="NCBI Taxonomy" id="1245745"/>
    <lineage>
        <taxon>Eukaryota</taxon>
        <taxon>Fungi</taxon>
        <taxon>Dikarya</taxon>
        <taxon>Ascomycota</taxon>
        <taxon>Pezizomycotina</taxon>
        <taxon>Sordariomycetes</taxon>
        <taxon>Hypocreomycetidae</taxon>
        <taxon>Hypocreales</taxon>
        <taxon>Cordycipitaceae</taxon>
        <taxon>Beauveria</taxon>
    </lineage>
</organism>
<evidence type="ECO:0000256" key="6">
    <source>
        <dbReference type="ARBA" id="ARBA00022553"/>
    </source>
</evidence>
<feature type="domain" description="HTH araC/xylS-type" evidence="20">
    <location>
        <begin position="808"/>
        <end position="885"/>
    </location>
</feature>
<evidence type="ECO:0000256" key="8">
    <source>
        <dbReference type="ARBA" id="ARBA00022679"/>
    </source>
</evidence>
<feature type="transmembrane region" description="Helical" evidence="19">
    <location>
        <begin position="305"/>
        <end position="325"/>
    </location>
</feature>
<dbReference type="GO" id="GO:0043565">
    <property type="term" value="F:sequence-specific DNA binding"/>
    <property type="evidence" value="ECO:0007669"/>
    <property type="project" value="InterPro"/>
</dbReference>
<evidence type="ECO:0000256" key="9">
    <source>
        <dbReference type="ARBA" id="ARBA00022683"/>
    </source>
</evidence>
<dbReference type="Pfam" id="PF11975">
    <property type="entry name" value="Glyco_hydro_4C"/>
    <property type="match status" value="1"/>
</dbReference>
<dbReference type="SUPFAM" id="SSF51182">
    <property type="entry name" value="RmlC-like cupins"/>
    <property type="match status" value="1"/>
</dbReference>
<feature type="transmembrane region" description="Helical" evidence="19">
    <location>
        <begin position="482"/>
        <end position="507"/>
    </location>
</feature>
<dbReference type="Gene3D" id="3.90.110.10">
    <property type="entry name" value="Lactate dehydrogenase/glycoside hydrolase, family 4, C-terminal"/>
    <property type="match status" value="1"/>
</dbReference>
<dbReference type="PRINTS" id="PR00732">
    <property type="entry name" value="GLHYDRLASE4"/>
</dbReference>
<evidence type="ECO:0000256" key="12">
    <source>
        <dbReference type="ARBA" id="ARBA00022801"/>
    </source>
</evidence>
<dbReference type="GO" id="GO:0016616">
    <property type="term" value="F:oxidoreductase activity, acting on the CH-OH group of donors, NAD or NADP as acceptor"/>
    <property type="evidence" value="ECO:0007669"/>
    <property type="project" value="InterPro"/>
</dbReference>
<feature type="transmembrane region" description="Helical" evidence="19">
    <location>
        <begin position="164"/>
        <end position="185"/>
    </location>
</feature>
<keyword evidence="9" id="KW-0598">Phosphotransferase system</keyword>
<dbReference type="PROSITE" id="PS01124">
    <property type="entry name" value="HTH_ARAC_FAMILY_2"/>
    <property type="match status" value="1"/>
</dbReference>
<evidence type="ECO:0000313" key="23">
    <source>
        <dbReference type="EMBL" id="KGQ11435.1"/>
    </source>
</evidence>
<protein>
    <submittedName>
        <fullName evidence="23">6-phospho-beta-glucosidase</fullName>
    </submittedName>
</protein>
<dbReference type="InterPro" id="IPR011051">
    <property type="entry name" value="RmlC_Cupin_sf"/>
</dbReference>
<dbReference type="Gene3D" id="3.40.50.720">
    <property type="entry name" value="NAD(P)-binding Rossmann-like Domain"/>
    <property type="match status" value="1"/>
</dbReference>
<evidence type="ECO:0000256" key="4">
    <source>
        <dbReference type="ARBA" id="ARBA00022448"/>
    </source>
</evidence>
<dbReference type="PANTHER" id="PTHR32092">
    <property type="entry name" value="6-PHOSPHO-BETA-GLUCOSIDASE-RELATED"/>
    <property type="match status" value="1"/>
</dbReference>
<evidence type="ECO:0000256" key="1">
    <source>
        <dbReference type="ARBA" id="ARBA00001911"/>
    </source>
</evidence>
<evidence type="ECO:0000256" key="17">
    <source>
        <dbReference type="ARBA" id="ARBA00023277"/>
    </source>
</evidence>
<keyword evidence="4" id="KW-0813">Transport</keyword>
<keyword evidence="16" id="KW-0464">Manganese</keyword>
<dbReference type="SUPFAM" id="SSF52794">
    <property type="entry name" value="PTS system IIB component-like"/>
    <property type="match status" value="1"/>
</dbReference>
<dbReference type="Pfam" id="PF02378">
    <property type="entry name" value="PTS_EIIC"/>
    <property type="match status" value="1"/>
</dbReference>
<keyword evidence="5" id="KW-1003">Cell membrane</keyword>
<dbReference type="Gene3D" id="3.40.50.2300">
    <property type="match status" value="1"/>
</dbReference>
<dbReference type="InterPro" id="IPR036291">
    <property type="entry name" value="NAD(P)-bd_dom_sf"/>
</dbReference>
<evidence type="ECO:0000256" key="11">
    <source>
        <dbReference type="ARBA" id="ARBA00022723"/>
    </source>
</evidence>
<dbReference type="Gene3D" id="1.20.58.80">
    <property type="entry name" value="Phosphotransferase system, lactose/cellobiose-type IIA subunit"/>
    <property type="match status" value="1"/>
</dbReference>
<dbReference type="GO" id="GO:0046872">
    <property type="term" value="F:metal ion binding"/>
    <property type="evidence" value="ECO:0007669"/>
    <property type="project" value="UniProtKB-KW"/>
</dbReference>
<dbReference type="InterPro" id="IPR003352">
    <property type="entry name" value="PTS_EIIC"/>
</dbReference>
<dbReference type="PANTHER" id="PTHR32092:SF5">
    <property type="entry name" value="6-PHOSPHO-BETA-GLUCOSIDASE"/>
    <property type="match status" value="1"/>
</dbReference>
<dbReference type="NCBIfam" id="TIGR00359">
    <property type="entry name" value="cello_pts_IIC"/>
    <property type="match status" value="1"/>
</dbReference>
<feature type="transmembrane region" description="Helical" evidence="19">
    <location>
        <begin position="116"/>
        <end position="144"/>
    </location>
</feature>
<dbReference type="NCBIfam" id="NF007768">
    <property type="entry name" value="PRK10454.1"/>
    <property type="match status" value="1"/>
</dbReference>
<dbReference type="Proteomes" id="UP000030106">
    <property type="component" value="Unassembled WGS sequence"/>
</dbReference>
<evidence type="ECO:0000256" key="14">
    <source>
        <dbReference type="ARBA" id="ARBA00023027"/>
    </source>
</evidence>
<evidence type="ECO:0000256" key="2">
    <source>
        <dbReference type="ARBA" id="ARBA00004651"/>
    </source>
</evidence>
<dbReference type="EMBL" id="ANFO01000216">
    <property type="protein sequence ID" value="KGQ11435.1"/>
    <property type="molecule type" value="Genomic_DNA"/>
</dbReference>
<dbReference type="GO" id="GO:0005975">
    <property type="term" value="P:carbohydrate metabolic process"/>
    <property type="evidence" value="ECO:0007669"/>
    <property type="project" value="InterPro"/>
</dbReference>
<sequence>MRAQAEKYEVPVEIEAFSESLASEKGKHADLVLLGPQIAYMQADIKKLLPTKPVEVIDSALYGKVDGLAITAFKDIYNMSKVIDSLEKVLLPFAVKIGKQPHVNAIKNGFIKLMPLTLTGAMFVLINNVFLSFGAGSFFYSLGIRLDPETIETLNGFKAIGGNVYNGTLGIMSLMAPFFIGMALAEERKVDPLAAGLLSVAAFMTVTPYSVGEAYAVGANWLGGQNIISGMIIGLVVAELFTFVVRRNWVITLPDSVPASVSRSFSALIPGFLILSIFGIISWALSHYGSNFHQIIMDSISTPLASMGSVVGWAYVIFNSLLWFFGVHGSLALTALDNGIMTPWALENVALYQQYGSVEAAIEAGKQFHFWAKPMLDSYILLGGSGATLGLIIAIFIASRRADHRQVAKLALPSGIFQINEPILFGLPIIMNPVMFIPFVAVQPILAAITLIAYSMGIIPPVTNLAPWTMPTGLGAFFNSNGSVAALLVALFNLGVATMVYMPFVILSNKAQAFSRGRECLPRFQNPGSTIMFDLDNVVETEVDVDDLEEVVMGLIINSGQARSLAYGALKKAKQGDFAGAKEMMSQSRAALNEAHLVQTKLIEGDQGEGKTKVSLVLVHAQDHLMTSMLARQHMQPEIDNMEINIVRESQLFNGKCFHAFIYTKEESVSGLHQHDYYEFTIVLTGRYYQEINGKRVLMERGDFVFIPVGSHHQSFYEFGATRLFNVGISQQFFEQHYMPLLPSHLVASQVYQIKDEFLAFMESVIASFNFREGEFNEFLEMVSFYVVNRLRHYRESENQDDIPLWLKSTVEGMHDKMRFGDKALLNMVALSGKSQEYLTRATQRYYGKTPMQIINEIRINFAKKQLEITNSSVTDIAFESGYSSPIVTIGGGSSYTPELLEGFIKRYHELPITELWLVDVEAGKEKQDIIFNLCQRMIEHAGVPMTVHKSLDRREALKDADFVTTQLRVGQLKARELDERIPLSHGYLGQETNGAGGLFKGLRTIPVIFDIIKDVQEICPDAWVINFTNPAGMVTEAVFRHTNFKKFIGVCNIPVGMKMFITDVLKLTPEDDLGIDLFGLNHMVFIKDVLVNGESRFAELLDGVASGKLSANSVKNIFDMPFSEGLIRSLNLLPCSYLLYYFKQKEMLAIEMGEFYKGGARASVVQKVEKQLFELYKDPNLDVKPKELELRGGAYYSDAACEVISAIYNDKQTEHYVNIPHHGHVDNIPADWAIETTSIIGRDGARPHPRVTHFDEKVMGLIHTIKGFEVAASQAALSGEFNDVLLALNLSPLIHSDKDAEVIAKEMLLAHKAHLPNFAKAIEKLA</sequence>
<dbReference type="SUPFAM" id="SSF46973">
    <property type="entry name" value="Enzyme IIa from lactose specific PTS, IIa-lac"/>
    <property type="match status" value="1"/>
</dbReference>
<dbReference type="InterPro" id="IPR036542">
    <property type="entry name" value="PTS_IIA_lac/cel_sf"/>
</dbReference>
<evidence type="ECO:0000256" key="18">
    <source>
        <dbReference type="ARBA" id="ARBA00023295"/>
    </source>
</evidence>
<dbReference type="Pfam" id="PF12833">
    <property type="entry name" value="HTH_18"/>
    <property type="match status" value="1"/>
</dbReference>
<dbReference type="Pfam" id="PF02056">
    <property type="entry name" value="Glyco_hydro_4"/>
    <property type="match status" value="1"/>
</dbReference>
<dbReference type="SUPFAM" id="SSF51735">
    <property type="entry name" value="NAD(P)-binding Rossmann-fold domains"/>
    <property type="match status" value="1"/>
</dbReference>
<evidence type="ECO:0000259" key="20">
    <source>
        <dbReference type="PROSITE" id="PS01124"/>
    </source>
</evidence>
<comment type="cofactor">
    <cofactor evidence="1">
        <name>NAD(+)</name>
        <dbReference type="ChEBI" id="CHEBI:57540"/>
    </cofactor>
</comment>
<feature type="domain" description="PTS EIIB type-3" evidence="21">
    <location>
        <begin position="1"/>
        <end position="84"/>
    </location>
</feature>
<comment type="subcellular location">
    <subcellularLocation>
        <location evidence="2">Cell membrane</location>
        <topology evidence="2">Multi-pass membrane protein</topology>
    </subcellularLocation>
</comment>
<keyword evidence="7" id="KW-0762">Sugar transport</keyword>
<dbReference type="GO" id="GO:0008982">
    <property type="term" value="F:protein-N(PI)-phosphohistidine-sugar phosphotransferase activity"/>
    <property type="evidence" value="ECO:0007669"/>
    <property type="project" value="InterPro"/>
</dbReference>
<name>A0A0A2VZ28_BEABA</name>
<dbReference type="InterPro" id="IPR022616">
    <property type="entry name" value="Glyco_hydro_4_C"/>
</dbReference>
<dbReference type="SMART" id="SM00342">
    <property type="entry name" value="HTH_ARAC"/>
    <property type="match status" value="1"/>
</dbReference>
<dbReference type="NCBIfam" id="NF007634">
    <property type="entry name" value="PRK10297.1"/>
    <property type="match status" value="1"/>
</dbReference>
<keyword evidence="8" id="KW-0808">Transferase</keyword>
<evidence type="ECO:0000256" key="19">
    <source>
        <dbReference type="SAM" id="Phobius"/>
    </source>
</evidence>
<dbReference type="Pfam" id="PF02255">
    <property type="entry name" value="PTS_IIA"/>
    <property type="match status" value="1"/>
</dbReference>
<dbReference type="InterPro" id="IPR019802">
    <property type="entry name" value="GlycHydrolase_4_CS"/>
</dbReference>
<accession>A0A0A2VZ28</accession>
<dbReference type="InterPro" id="IPR036095">
    <property type="entry name" value="PTS_EIIB-like_sf"/>
</dbReference>
<dbReference type="CDD" id="cd00215">
    <property type="entry name" value="PTS_IIA_lac"/>
    <property type="match status" value="1"/>
</dbReference>
<dbReference type="NCBIfam" id="TIGR00410">
    <property type="entry name" value="lacE"/>
    <property type="match status" value="1"/>
</dbReference>
<feature type="transmembrane region" description="Helical" evidence="19">
    <location>
        <begin position="223"/>
        <end position="245"/>
    </location>
</feature>
<dbReference type="FunFam" id="3.40.50.720:FF:000163">
    <property type="entry name" value="6-phospho-beta-glucosidase"/>
    <property type="match status" value="1"/>
</dbReference>
<dbReference type="InterPro" id="IPR003188">
    <property type="entry name" value="PTS_IIA_lac/cel"/>
</dbReference>
<evidence type="ECO:0000256" key="15">
    <source>
        <dbReference type="ARBA" id="ARBA00023136"/>
    </source>
</evidence>
<gene>
    <name evidence="23" type="ORF">BBAD15_g2795</name>
</gene>